<accession>A0ABT0R1B3</accession>
<keyword evidence="2" id="KW-0812">Transmembrane</keyword>
<evidence type="ECO:0000256" key="2">
    <source>
        <dbReference type="SAM" id="Phobius"/>
    </source>
</evidence>
<gene>
    <name evidence="3" type="ORF">Bequi_09825</name>
</gene>
<dbReference type="EMBL" id="JAKNCJ010000004">
    <property type="protein sequence ID" value="MCL6423681.1"/>
    <property type="molecule type" value="Genomic_DNA"/>
</dbReference>
<dbReference type="Proteomes" id="UP001203761">
    <property type="component" value="Unassembled WGS sequence"/>
</dbReference>
<protein>
    <submittedName>
        <fullName evidence="3">Uncharacterized protein</fullName>
    </submittedName>
</protein>
<keyword evidence="4" id="KW-1185">Reference proteome</keyword>
<evidence type="ECO:0000256" key="1">
    <source>
        <dbReference type="SAM" id="MobiDB-lite"/>
    </source>
</evidence>
<name>A0ABT0R1B3_9MICO</name>
<proteinExistence type="predicted"/>
<organism evidence="3 4">
    <name type="scientific">Brachybacterium equifaecis</name>
    <dbReference type="NCBI Taxonomy" id="2910770"/>
    <lineage>
        <taxon>Bacteria</taxon>
        <taxon>Bacillati</taxon>
        <taxon>Actinomycetota</taxon>
        <taxon>Actinomycetes</taxon>
        <taxon>Micrococcales</taxon>
        <taxon>Dermabacteraceae</taxon>
        <taxon>Brachybacterium</taxon>
    </lineage>
</organism>
<sequence>MESTKTTTGLRGAARRIASHANRLWEGFEWADATLGAILLSPIFIAVELWDRRQVKRKRDSDPLDPRETPYEPGSLDDSETTTGGT</sequence>
<feature type="transmembrane region" description="Helical" evidence="2">
    <location>
        <begin position="30"/>
        <end position="50"/>
    </location>
</feature>
<evidence type="ECO:0000313" key="4">
    <source>
        <dbReference type="Proteomes" id="UP001203761"/>
    </source>
</evidence>
<keyword evidence="2" id="KW-1133">Transmembrane helix</keyword>
<keyword evidence="2" id="KW-0472">Membrane</keyword>
<feature type="region of interest" description="Disordered" evidence="1">
    <location>
        <begin position="55"/>
        <end position="86"/>
    </location>
</feature>
<dbReference type="RefSeq" id="WP_249737755.1">
    <property type="nucleotide sequence ID" value="NZ_JAKNCJ010000004.1"/>
</dbReference>
<feature type="compositionally biased region" description="Basic and acidic residues" evidence="1">
    <location>
        <begin position="55"/>
        <end position="70"/>
    </location>
</feature>
<evidence type="ECO:0000313" key="3">
    <source>
        <dbReference type="EMBL" id="MCL6423681.1"/>
    </source>
</evidence>
<reference evidence="3" key="1">
    <citation type="submission" date="2022-02" db="EMBL/GenBank/DDBJ databases">
        <authorList>
            <person name="Lee M."/>
            <person name="Kim S.-J."/>
            <person name="Jung M.-Y."/>
        </authorList>
    </citation>
    <scope>NUCLEOTIDE SEQUENCE</scope>
    <source>
        <strain evidence="3">JHP9</strain>
    </source>
</reference>
<comment type="caution">
    <text evidence="3">The sequence shown here is derived from an EMBL/GenBank/DDBJ whole genome shotgun (WGS) entry which is preliminary data.</text>
</comment>